<accession>A0A8J3JI44</accession>
<gene>
    <name evidence="1" type="ORF">Cba03nite_22360</name>
</gene>
<dbReference type="RefSeq" id="WP_203744911.1">
    <property type="nucleotide sequence ID" value="NZ_BONF01000011.1"/>
</dbReference>
<proteinExistence type="predicted"/>
<sequence>MTMHVVAIYHNTESRFFEYENGHQLRQVISHWRDWPTGTDPLDIAEWAWRVFNADLDMLESGRGTPEGEADFLIASAYRLMRRRSLSTGDVVSITTEGAVTWLACEFIGWRQISAPANLTGLPLTAEAVYRHAPDGDDDQ</sequence>
<comment type="caution">
    <text evidence="1">The sequence shown here is derived from an EMBL/GenBank/DDBJ whole genome shotgun (WGS) entry which is preliminary data.</text>
</comment>
<organism evidence="1 2">
    <name type="scientific">Catellatospora bangladeshensis</name>
    <dbReference type="NCBI Taxonomy" id="310355"/>
    <lineage>
        <taxon>Bacteria</taxon>
        <taxon>Bacillati</taxon>
        <taxon>Actinomycetota</taxon>
        <taxon>Actinomycetes</taxon>
        <taxon>Micromonosporales</taxon>
        <taxon>Micromonosporaceae</taxon>
        <taxon>Catellatospora</taxon>
    </lineage>
</organism>
<dbReference type="EMBL" id="BONF01000011">
    <property type="protein sequence ID" value="GIF80887.1"/>
    <property type="molecule type" value="Genomic_DNA"/>
</dbReference>
<evidence type="ECO:0000313" key="2">
    <source>
        <dbReference type="Proteomes" id="UP000601223"/>
    </source>
</evidence>
<keyword evidence="2" id="KW-1185">Reference proteome</keyword>
<dbReference type="AlphaFoldDB" id="A0A8J3JI44"/>
<protein>
    <submittedName>
        <fullName evidence="1">Uncharacterized protein</fullName>
    </submittedName>
</protein>
<dbReference type="Proteomes" id="UP000601223">
    <property type="component" value="Unassembled WGS sequence"/>
</dbReference>
<name>A0A8J3JI44_9ACTN</name>
<reference evidence="1 2" key="1">
    <citation type="submission" date="2021-01" db="EMBL/GenBank/DDBJ databases">
        <title>Whole genome shotgun sequence of Catellatospora bangladeshensis NBRC 107357.</title>
        <authorList>
            <person name="Komaki H."/>
            <person name="Tamura T."/>
        </authorList>
    </citation>
    <scope>NUCLEOTIDE SEQUENCE [LARGE SCALE GENOMIC DNA]</scope>
    <source>
        <strain evidence="1 2">NBRC 107357</strain>
    </source>
</reference>
<evidence type="ECO:0000313" key="1">
    <source>
        <dbReference type="EMBL" id="GIF80887.1"/>
    </source>
</evidence>